<accession>A0ABM0LUZ6</accession>
<feature type="compositionally biased region" description="Basic and acidic residues" evidence="1">
    <location>
        <begin position="548"/>
        <end position="563"/>
    </location>
</feature>
<reference evidence="3" key="1">
    <citation type="submission" date="2025-08" db="UniProtKB">
        <authorList>
            <consortium name="RefSeq"/>
        </authorList>
    </citation>
    <scope>IDENTIFICATION</scope>
    <source>
        <tissue evidence="3">Testes</tissue>
    </source>
</reference>
<evidence type="ECO:0000313" key="2">
    <source>
        <dbReference type="Proteomes" id="UP000694865"/>
    </source>
</evidence>
<gene>
    <name evidence="3" type="primary">LOC102810227</name>
</gene>
<keyword evidence="2" id="KW-1185">Reference proteome</keyword>
<feature type="compositionally biased region" description="Basic and acidic residues" evidence="1">
    <location>
        <begin position="493"/>
        <end position="520"/>
    </location>
</feature>
<feature type="compositionally biased region" description="Acidic residues" evidence="1">
    <location>
        <begin position="711"/>
        <end position="724"/>
    </location>
</feature>
<feature type="compositionally biased region" description="Basic and acidic residues" evidence="1">
    <location>
        <begin position="574"/>
        <end position="583"/>
    </location>
</feature>
<dbReference type="PANTHER" id="PTHR23186:SF4">
    <property type="entry name" value="GH22790P"/>
    <property type="match status" value="1"/>
</dbReference>
<sequence length="875" mass="97131">MSRQKEKTTKDPKHVSKSGHQSSKDRSPHSQLRPIAPSIPPTVAQQIPVVGVYAGSSAPSPMVQGNMLTVFRNGVLPNEPFSDDQLPEKQILCAWCQNFGMKRYTLNTSTESKAFCSEKCFAACRRAYFKRNKVCDWCKHVRHTKEYLDYGNGERRLQFCSMKCLNQYKMDIFCKETQAALPQAGQLSKGSSASATLPMSTSRIVPVTPNGNPQIITPESWCKSGEADKVLVNVGRNETNKTDISNNEQVQRTETVIHSSSLSHHSGGALTESPPSTVPPMLHEQPVLRPPIMTQGPPHTPHMVASSPQGGMTGHQTPINPRPPHSHPNLFRYPHPPRFSGPPYPQFQPSPIPGQPPPGVSHMNSSPFNLPPVTVFVPYPVPFPVPIPIPIPIPIPMNQTENNENCETEDRKTAKNQEKFARTSQDEHGKKFDSNVPGVINSETSSWLETLVKSCKKKVVKQPESFKSVISSQSTEVIEISDDDSSGNSNRLSDVEEKIDKPTMLEKSDNKLSDVKERNGKQTMLKNSDKIFSDVEKRNDNPSMPENSDNKLSDVEERNDKSTVLDNSDNCVSDFEKKKDKQTVLENSDNKISYVEERNDKLLSDVNRSRDIPYDERPWDHASTEEKQHLSEEQKTYNQSNVKPSRDKCEQSSSLLYSESSMPRKSNLGTLKLNPDGKTASDMEDFDISIAAGLKLDEMSEEVSSVKQNDVEDVTAGDGDDTEEREASKRVNCEHAYAASPVEELADEKIDLEKIATSINTQRIVNEHAYNAPSNALKAVNQRTATSAQKQLESKISTQKRVVTPISKSTESTPTSTQRVVGEHAYALRRSGRIAGDHTTGGVSAKGEKAASMHDLSSSEPAIKRRCLRSRSKNH</sequence>
<feature type="compositionally biased region" description="Basic and acidic residues" evidence="1">
    <location>
        <begin position="594"/>
        <end position="635"/>
    </location>
</feature>
<feature type="compositionally biased region" description="Low complexity" evidence="1">
    <location>
        <begin position="652"/>
        <end position="661"/>
    </location>
</feature>
<feature type="region of interest" description="Disordered" evidence="1">
    <location>
        <begin position="829"/>
        <end position="875"/>
    </location>
</feature>
<proteinExistence type="predicted"/>
<feature type="compositionally biased region" description="Basic and acidic residues" evidence="1">
    <location>
        <begin position="408"/>
        <end position="433"/>
    </location>
</feature>
<organism evidence="2 3">
    <name type="scientific">Saccoglossus kowalevskii</name>
    <name type="common">Acorn worm</name>
    <dbReference type="NCBI Taxonomy" id="10224"/>
    <lineage>
        <taxon>Eukaryota</taxon>
        <taxon>Metazoa</taxon>
        <taxon>Hemichordata</taxon>
        <taxon>Enteropneusta</taxon>
        <taxon>Harrimaniidae</taxon>
        <taxon>Saccoglossus</taxon>
    </lineage>
</organism>
<feature type="region of interest" description="Disordered" evidence="1">
    <location>
        <begin position="464"/>
        <end position="682"/>
    </location>
</feature>
<name>A0ABM0LUZ6_SACKO</name>
<feature type="compositionally biased region" description="Basic and acidic residues" evidence="1">
    <location>
        <begin position="1"/>
        <end position="14"/>
    </location>
</feature>
<evidence type="ECO:0000313" key="3">
    <source>
        <dbReference type="RefSeq" id="XP_006811587.1"/>
    </source>
</evidence>
<dbReference type="Pfam" id="PF15279">
    <property type="entry name" value="SOBP"/>
    <property type="match status" value="1"/>
</dbReference>
<feature type="region of interest" description="Disordered" evidence="1">
    <location>
        <begin position="1"/>
        <end position="38"/>
    </location>
</feature>
<dbReference type="RefSeq" id="XP_006811587.1">
    <property type="nucleotide sequence ID" value="XM_006811524.1"/>
</dbReference>
<dbReference type="InterPro" id="IPR026092">
    <property type="entry name" value="RAI2/SOBP"/>
</dbReference>
<dbReference type="PANTHER" id="PTHR23186">
    <property type="entry name" value="RETINOIC ACID-INDUCED PROTEIN 2"/>
    <property type="match status" value="1"/>
</dbReference>
<protein>
    <submittedName>
        <fullName evidence="3">Sine oculis-binding protein homolog</fullName>
    </submittedName>
</protein>
<feature type="region of interest" description="Disordered" evidence="1">
    <location>
        <begin position="400"/>
        <end position="439"/>
    </location>
</feature>
<dbReference type="GeneID" id="102810227"/>
<feature type="compositionally biased region" description="Basic and acidic residues" evidence="1">
    <location>
        <begin position="527"/>
        <end position="540"/>
    </location>
</feature>
<feature type="region of interest" description="Disordered" evidence="1">
    <location>
        <begin position="699"/>
        <end position="730"/>
    </location>
</feature>
<dbReference type="Proteomes" id="UP000694865">
    <property type="component" value="Unplaced"/>
</dbReference>
<feature type="compositionally biased region" description="Basic residues" evidence="1">
    <location>
        <begin position="864"/>
        <end position="875"/>
    </location>
</feature>
<evidence type="ECO:0000256" key="1">
    <source>
        <dbReference type="SAM" id="MobiDB-lite"/>
    </source>
</evidence>